<sequence length="155" mass="15328">MTAADPGPDTGPIDYLVVEFPPGSATGEGMPLLVDLVDRGLIRILDLVFLRKDADGAVTTVEIADLDGDGSLDLAVFHGAASGLLDGDDLAEAGAVLAPGVTAAVLVYENVWAAPLASALRRGGAQLVAGGRIPVDLVMASLGAAPAAAGADGEG</sequence>
<dbReference type="EMBL" id="BAABHO010000036">
    <property type="protein sequence ID" value="GAA4799725.1"/>
    <property type="molecule type" value="Genomic_DNA"/>
</dbReference>
<evidence type="ECO:0008006" key="3">
    <source>
        <dbReference type="Google" id="ProtNLM"/>
    </source>
</evidence>
<organism evidence="1 2">
    <name type="scientific">Actinomycetospora chlora</name>
    <dbReference type="NCBI Taxonomy" id="663608"/>
    <lineage>
        <taxon>Bacteria</taxon>
        <taxon>Bacillati</taxon>
        <taxon>Actinomycetota</taxon>
        <taxon>Actinomycetes</taxon>
        <taxon>Pseudonocardiales</taxon>
        <taxon>Pseudonocardiaceae</taxon>
        <taxon>Actinomycetospora</taxon>
    </lineage>
</organism>
<protein>
    <recommendedName>
        <fullName evidence="3">DUF1269 domain-containing protein</fullName>
    </recommendedName>
</protein>
<evidence type="ECO:0000313" key="1">
    <source>
        <dbReference type="EMBL" id="GAA4799725.1"/>
    </source>
</evidence>
<name>A0ABP9BWP0_9PSEU</name>
<dbReference type="Pfam" id="PF19850">
    <property type="entry name" value="DUF6325"/>
    <property type="match status" value="1"/>
</dbReference>
<gene>
    <name evidence="1" type="ORF">GCM10023200_40750</name>
</gene>
<proteinExistence type="predicted"/>
<comment type="caution">
    <text evidence="1">The sequence shown here is derived from an EMBL/GenBank/DDBJ whole genome shotgun (WGS) entry which is preliminary data.</text>
</comment>
<dbReference type="RefSeq" id="WP_345419378.1">
    <property type="nucleotide sequence ID" value="NZ_BAABHO010000036.1"/>
</dbReference>
<keyword evidence="2" id="KW-1185">Reference proteome</keyword>
<dbReference type="InterPro" id="IPR046288">
    <property type="entry name" value="DUF6325"/>
</dbReference>
<evidence type="ECO:0000313" key="2">
    <source>
        <dbReference type="Proteomes" id="UP001500928"/>
    </source>
</evidence>
<reference evidence="2" key="1">
    <citation type="journal article" date="2019" name="Int. J. Syst. Evol. Microbiol.">
        <title>The Global Catalogue of Microorganisms (GCM) 10K type strain sequencing project: providing services to taxonomists for standard genome sequencing and annotation.</title>
        <authorList>
            <consortium name="The Broad Institute Genomics Platform"/>
            <consortium name="The Broad Institute Genome Sequencing Center for Infectious Disease"/>
            <person name="Wu L."/>
            <person name="Ma J."/>
        </authorList>
    </citation>
    <scope>NUCLEOTIDE SEQUENCE [LARGE SCALE GENOMIC DNA]</scope>
    <source>
        <strain evidence="2">JCM 17979</strain>
    </source>
</reference>
<dbReference type="Proteomes" id="UP001500928">
    <property type="component" value="Unassembled WGS sequence"/>
</dbReference>
<accession>A0ABP9BWP0</accession>